<dbReference type="InterPro" id="IPR003222">
    <property type="entry name" value="Antitermntn"/>
</dbReference>
<keyword evidence="2" id="KW-0238">DNA-binding</keyword>
<gene>
    <name evidence="4" type="ORF">JK232_02310</name>
</gene>
<evidence type="ECO:0000256" key="3">
    <source>
        <dbReference type="ARBA" id="ARBA00023163"/>
    </source>
</evidence>
<keyword evidence="5" id="KW-1185">Reference proteome</keyword>
<dbReference type="EMBL" id="JAERKB010000001">
    <property type="protein sequence ID" value="MBS0967717.1"/>
    <property type="molecule type" value="Genomic_DNA"/>
</dbReference>
<name>A0ABS5JCP1_9GAMM</name>
<evidence type="ECO:0000256" key="1">
    <source>
        <dbReference type="ARBA" id="ARBA00023015"/>
    </source>
</evidence>
<dbReference type="InterPro" id="IPR036410">
    <property type="entry name" value="HSP_DnaJ_Cys-rich_dom_sf"/>
</dbReference>
<accession>A0ABS5JCP1</accession>
<dbReference type="SUPFAM" id="SSF57938">
    <property type="entry name" value="DnaJ/Hsp40 cysteine-rich domain"/>
    <property type="match status" value="1"/>
</dbReference>
<dbReference type="InterPro" id="IPR038500">
    <property type="entry name" value="Antitermination_sf"/>
</dbReference>
<keyword evidence="3" id="KW-0804">Transcription</keyword>
<protein>
    <submittedName>
        <fullName evidence="4">Antitermination protein</fullName>
    </submittedName>
</protein>
<comment type="caution">
    <text evidence="4">The sequence shown here is derived from an EMBL/GenBank/DDBJ whole genome shotgun (WGS) entry which is preliminary data.</text>
</comment>
<dbReference type="Pfam" id="PF03589">
    <property type="entry name" value="Antiterm"/>
    <property type="match status" value="2"/>
</dbReference>
<evidence type="ECO:0000313" key="4">
    <source>
        <dbReference type="EMBL" id="MBS0967717.1"/>
    </source>
</evidence>
<dbReference type="Proteomes" id="UP000680634">
    <property type="component" value="Unassembled WGS sequence"/>
</dbReference>
<dbReference type="Gene3D" id="1.10.274.110">
    <property type="match status" value="2"/>
</dbReference>
<organism evidence="4 5">
    <name type="scientific">Nissabacter archeti</name>
    <dbReference type="NCBI Taxonomy" id="1917880"/>
    <lineage>
        <taxon>Bacteria</taxon>
        <taxon>Pseudomonadati</taxon>
        <taxon>Pseudomonadota</taxon>
        <taxon>Gammaproteobacteria</taxon>
        <taxon>Enterobacterales</taxon>
        <taxon>Yersiniaceae</taxon>
        <taxon>Nissabacter</taxon>
    </lineage>
</organism>
<keyword evidence="1" id="KW-0805">Transcription regulation</keyword>
<proteinExistence type="inferred from homology"/>
<evidence type="ECO:0000313" key="5">
    <source>
        <dbReference type="Proteomes" id="UP000680634"/>
    </source>
</evidence>
<reference evidence="5" key="1">
    <citation type="submission" date="2023-07" db="EMBL/GenBank/DDBJ databases">
        <title>Genome-inferred correspondence between phylogeny and metabolic traits in the wild Drosophila gut microbiome.</title>
        <authorList>
            <person name="Bueno E."/>
            <person name="Blow F."/>
            <person name="Douglas A.E."/>
        </authorList>
    </citation>
    <scope>NUCLEOTIDE SEQUENCE [LARGE SCALE GENOMIC DNA]</scope>
    <source>
        <strain evidence="5">JGM97</strain>
    </source>
</reference>
<evidence type="ECO:0000256" key="2">
    <source>
        <dbReference type="ARBA" id="ARBA00023125"/>
    </source>
</evidence>
<dbReference type="HAMAP" id="MF_04158">
    <property type="entry name" value="Antitermination_lambda"/>
    <property type="match status" value="1"/>
</dbReference>
<dbReference type="RefSeq" id="WP_212588738.1">
    <property type="nucleotide sequence ID" value="NZ_JAERKB010000001.1"/>
</dbReference>
<sequence>MNLESAIKFHSPKSPNYTATTPATASEALTGTDVMAAMGMAQSRAEMGYSAFLGKMGISKQDSDRAINLLTKHSLETCDRVAALRKLESDIKPVVMQVLATYAYLDYCRSAASIKPCECCTGAGFIEAEVFSLKAPLFGGMQRSVREIVRVRCKPCQGRGVVSAACNDCSGRGKALNRKETELQGVPVMGDCKRCSGRGYERIPSTEAYRALSAVTDAMTLDTWKKSVKPFYDALVTKLEVEEAWANSALSKVTA</sequence>